<dbReference type="PATRIC" id="fig|45056.6.peg.1781"/>
<keyword evidence="3" id="KW-1185">Reference proteome</keyword>
<dbReference type="EMBL" id="LNKA01000016">
    <property type="protein sequence ID" value="KTC64918.1"/>
    <property type="molecule type" value="Genomic_DNA"/>
</dbReference>
<protein>
    <submittedName>
        <fullName evidence="1">Uncharacterized protein</fullName>
    </submittedName>
</protein>
<evidence type="ECO:0000313" key="1">
    <source>
        <dbReference type="EMBL" id="KTC64918.1"/>
    </source>
</evidence>
<dbReference type="Proteomes" id="UP000054859">
    <property type="component" value="Unassembled WGS sequence"/>
</dbReference>
<dbReference type="AlphaFoldDB" id="A0A0W0R1F2"/>
<geneLocation type="plasmid" evidence="2 4">
    <name>19</name>
</geneLocation>
<accession>A0A0W0R1F2</accession>
<reference evidence="2 4" key="2">
    <citation type="submission" date="2018-12" db="EMBL/GenBank/DDBJ databases">
        <authorList>
            <consortium name="Pathogen Informatics"/>
        </authorList>
    </citation>
    <scope>NUCLEOTIDE SEQUENCE [LARGE SCALE GENOMIC DNA]</scope>
    <source>
        <strain evidence="2 4">NCTC12735</strain>
        <plasmid evidence="4">19</plasmid>
    </source>
</reference>
<evidence type="ECO:0000313" key="2">
    <source>
        <dbReference type="EMBL" id="VEH85601.1"/>
    </source>
</evidence>
<dbReference type="Proteomes" id="UP000281170">
    <property type="component" value="Plasmid 19"/>
</dbReference>
<proteinExistence type="predicted"/>
<reference evidence="1 3" key="1">
    <citation type="submission" date="2015-11" db="EMBL/GenBank/DDBJ databases">
        <title>Identification of large and diverse effector repertoires of 38 Legionella species.</title>
        <authorList>
            <person name="Burstein D."/>
            <person name="Amaro F."/>
            <person name="Zusman T."/>
            <person name="Lifshitz Z."/>
            <person name="Cohen O."/>
            <person name="Gilbert J.A."/>
            <person name="Pupko T."/>
            <person name="Shuman H.A."/>
            <person name="Segal G."/>
        </authorList>
    </citation>
    <scope>NUCLEOTIDE SEQUENCE [LARGE SCALE GENOMIC DNA]</scope>
    <source>
        <strain evidence="1 3">1762-AUS-E</strain>
    </source>
</reference>
<gene>
    <name evidence="1" type="ORF">Lade_1725</name>
    <name evidence="2" type="ORF">NCTC12735_01236</name>
</gene>
<sequence>MRLLQPIFEQQENRYFTSTRHRFFSLAEPIQATKEKKSDFWAFLLTPAVDVFVLAPAYAIEASIHLLNASASLLRAAYLWTLNQQQSDSILDHDTKRELIDAWSSIKHALSGIIARMCNAALSIVGLIIRPFVSFLHFIFEDRPQQLTYERMQYPSAQAPVRHAGIYPPVYSQAPVEPTAPPAPQYDQVGYGQPYSYGFGGGYYG</sequence>
<organism evidence="1 3">
    <name type="scientific">Legionella adelaidensis</name>
    <dbReference type="NCBI Taxonomy" id="45056"/>
    <lineage>
        <taxon>Bacteria</taxon>
        <taxon>Pseudomonadati</taxon>
        <taxon>Pseudomonadota</taxon>
        <taxon>Gammaproteobacteria</taxon>
        <taxon>Legionellales</taxon>
        <taxon>Legionellaceae</taxon>
        <taxon>Legionella</taxon>
    </lineage>
</organism>
<dbReference type="RefSeq" id="WP_058462799.1">
    <property type="nucleotide sequence ID" value="NZ_CAAAHS010000011.1"/>
</dbReference>
<name>A0A0W0R1F2_9GAMM</name>
<dbReference type="EMBL" id="LR134428">
    <property type="protein sequence ID" value="VEH85601.1"/>
    <property type="molecule type" value="Genomic_DNA"/>
</dbReference>
<evidence type="ECO:0000313" key="4">
    <source>
        <dbReference type="Proteomes" id="UP000281170"/>
    </source>
</evidence>
<keyword evidence="2" id="KW-0614">Plasmid</keyword>
<dbReference type="KEGG" id="ladl:NCTC12735_01236"/>
<evidence type="ECO:0000313" key="3">
    <source>
        <dbReference type="Proteomes" id="UP000054859"/>
    </source>
</evidence>